<proteinExistence type="predicted"/>
<accession>A0A8H7EA98</accession>
<dbReference type="Pfam" id="PF24681">
    <property type="entry name" value="Kelch_KLHDC2_KLHL20_DRC7"/>
    <property type="match status" value="1"/>
</dbReference>
<dbReference type="Proteomes" id="UP000606974">
    <property type="component" value="Unassembled WGS sequence"/>
</dbReference>
<dbReference type="PANTHER" id="PTHR47435:SF4">
    <property type="entry name" value="KELCH REPEAT PROTEIN (AFU_ORTHOLOGUE AFUA_5G12780)"/>
    <property type="match status" value="1"/>
</dbReference>
<name>A0A8H7EA98_9EURO</name>
<evidence type="ECO:0000256" key="2">
    <source>
        <dbReference type="ARBA" id="ARBA00023004"/>
    </source>
</evidence>
<feature type="compositionally biased region" description="Low complexity" evidence="3">
    <location>
        <begin position="220"/>
        <end position="230"/>
    </location>
</feature>
<dbReference type="GO" id="GO:0019760">
    <property type="term" value="P:glucosinolate metabolic process"/>
    <property type="evidence" value="ECO:0007669"/>
    <property type="project" value="UniProtKB-ARBA"/>
</dbReference>
<dbReference type="AlphaFoldDB" id="A0A8H7EA98"/>
<comment type="caution">
    <text evidence="4">The sequence shown here is derived from an EMBL/GenBank/DDBJ whole genome shotgun (WGS) entry which is preliminary data.</text>
</comment>
<evidence type="ECO:0000313" key="4">
    <source>
        <dbReference type="EMBL" id="KAF7514048.1"/>
    </source>
</evidence>
<evidence type="ECO:0000256" key="3">
    <source>
        <dbReference type="SAM" id="MobiDB-lite"/>
    </source>
</evidence>
<organism evidence="4 5">
    <name type="scientific">Endocarpon pusillum</name>
    <dbReference type="NCBI Taxonomy" id="364733"/>
    <lineage>
        <taxon>Eukaryota</taxon>
        <taxon>Fungi</taxon>
        <taxon>Dikarya</taxon>
        <taxon>Ascomycota</taxon>
        <taxon>Pezizomycotina</taxon>
        <taxon>Eurotiomycetes</taxon>
        <taxon>Chaetothyriomycetidae</taxon>
        <taxon>Verrucariales</taxon>
        <taxon>Verrucariaceae</taxon>
        <taxon>Endocarpon</taxon>
    </lineage>
</organism>
<evidence type="ECO:0008006" key="6">
    <source>
        <dbReference type="Google" id="ProtNLM"/>
    </source>
</evidence>
<dbReference type="PANTHER" id="PTHR47435">
    <property type="entry name" value="KELCH REPEAT PROTEIN (AFU_ORTHOLOGUE AFUA_5G12780)"/>
    <property type="match status" value="1"/>
</dbReference>
<keyword evidence="5" id="KW-1185">Reference proteome</keyword>
<evidence type="ECO:0000256" key="1">
    <source>
        <dbReference type="ARBA" id="ARBA00022737"/>
    </source>
</evidence>
<reference evidence="4" key="1">
    <citation type="submission" date="2020-02" db="EMBL/GenBank/DDBJ databases">
        <authorList>
            <person name="Palmer J.M."/>
        </authorList>
    </citation>
    <scope>NUCLEOTIDE SEQUENCE</scope>
    <source>
        <strain evidence="4">EPUS1.4</strain>
        <tissue evidence="4">Thallus</tissue>
    </source>
</reference>
<dbReference type="EMBL" id="JAACFV010000002">
    <property type="protein sequence ID" value="KAF7514048.1"/>
    <property type="molecule type" value="Genomic_DNA"/>
</dbReference>
<protein>
    <recommendedName>
        <fullName evidence="6">Kelch repeat protein</fullName>
    </recommendedName>
</protein>
<gene>
    <name evidence="4" type="ORF">GJ744_004373</name>
</gene>
<sequence length="334" mass="35764">MTATTATWRRIASSEILRRSSHVISATSDSVFVFGGELLPRQPRDNHVHIVKLNEQNALSSIPSDESNSPAPRVGTASAWLDGKIYIFSGRGGEGMSPVEENGALWAFDPALSAWSVLSPSNDSAPHPPARSYHSLASNGISQIYLHAGCPETGRLSDLWSFDVNARVWTQLTDAPAPPRGGTSVAFSDGLLCRMNGFDGKTEQGGSLDIYDPTTNNWSTKTFTPDGTTGPTPRSVCALLPLKVGGNATLVTLFGEHDPSSLGHQGAGKMLGDVWAYDVKTAVWSEVVVTNSESDRPLPRGWFAADVVGEDKIVVQGGLGETNERLNDLWVLSF</sequence>
<evidence type="ECO:0000313" key="5">
    <source>
        <dbReference type="Proteomes" id="UP000606974"/>
    </source>
</evidence>
<dbReference type="OrthoDB" id="10250130at2759"/>
<keyword evidence="1" id="KW-0677">Repeat</keyword>
<dbReference type="Gene3D" id="2.120.10.80">
    <property type="entry name" value="Kelch-type beta propeller"/>
    <property type="match status" value="2"/>
</dbReference>
<feature type="region of interest" description="Disordered" evidence="3">
    <location>
        <begin position="204"/>
        <end position="230"/>
    </location>
</feature>
<dbReference type="SUPFAM" id="SSF117281">
    <property type="entry name" value="Kelch motif"/>
    <property type="match status" value="2"/>
</dbReference>
<dbReference type="InterPro" id="IPR015915">
    <property type="entry name" value="Kelch-typ_b-propeller"/>
</dbReference>
<keyword evidence="2" id="KW-0408">Iron</keyword>